<dbReference type="GO" id="GO:0003677">
    <property type="term" value="F:DNA binding"/>
    <property type="evidence" value="ECO:0007669"/>
    <property type="project" value="InterPro"/>
</dbReference>
<dbReference type="PROSITE" id="PS50006">
    <property type="entry name" value="FHA_DOMAIN"/>
    <property type="match status" value="1"/>
</dbReference>
<dbReference type="InterPro" id="IPR027417">
    <property type="entry name" value="P-loop_NTPase"/>
</dbReference>
<dbReference type="Proteomes" id="UP000186004">
    <property type="component" value="Unassembled WGS sequence"/>
</dbReference>
<evidence type="ECO:0000256" key="2">
    <source>
        <dbReference type="ARBA" id="ARBA00022741"/>
    </source>
</evidence>
<evidence type="ECO:0000313" key="7">
    <source>
        <dbReference type="EMBL" id="SIQ76532.1"/>
    </source>
</evidence>
<dbReference type="InterPro" id="IPR008984">
    <property type="entry name" value="SMAD_FHA_dom_sf"/>
</dbReference>
<reference evidence="7 8" key="1">
    <citation type="submission" date="2017-01" db="EMBL/GenBank/DDBJ databases">
        <authorList>
            <person name="Mah S.A."/>
            <person name="Swanson W.J."/>
            <person name="Moy G.W."/>
            <person name="Vacquier V.D."/>
        </authorList>
    </citation>
    <scope>NUCLEOTIDE SEQUENCE [LARGE SCALE GENOMIC DNA]</scope>
    <source>
        <strain evidence="7 8">DSM 45758</strain>
    </source>
</reference>
<feature type="domain" description="FHA" evidence="5">
    <location>
        <begin position="102"/>
        <end position="158"/>
    </location>
</feature>
<dbReference type="InterPro" id="IPR050206">
    <property type="entry name" value="FtsK/SpoIIIE/SftA"/>
</dbReference>
<dbReference type="Gene3D" id="2.60.200.20">
    <property type="match status" value="1"/>
</dbReference>
<keyword evidence="2 4" id="KW-0547">Nucleotide-binding</keyword>
<proteinExistence type="predicted"/>
<feature type="domain" description="FtsK" evidence="6">
    <location>
        <begin position="612"/>
        <end position="811"/>
    </location>
</feature>
<dbReference type="Pfam" id="PF00498">
    <property type="entry name" value="FHA"/>
    <property type="match status" value="1"/>
</dbReference>
<keyword evidence="1" id="KW-0597">Phosphoprotein</keyword>
<dbReference type="PROSITE" id="PS50901">
    <property type="entry name" value="FTSK"/>
    <property type="match status" value="2"/>
</dbReference>
<keyword evidence="3 4" id="KW-0067">ATP-binding</keyword>
<dbReference type="GO" id="GO:0005524">
    <property type="term" value="F:ATP binding"/>
    <property type="evidence" value="ECO:0007669"/>
    <property type="project" value="UniProtKB-UniRule"/>
</dbReference>
<feature type="domain" description="FtsK" evidence="6">
    <location>
        <begin position="950"/>
        <end position="1129"/>
    </location>
</feature>
<feature type="binding site" evidence="4">
    <location>
        <begin position="968"/>
        <end position="975"/>
    </location>
    <ligand>
        <name>ATP</name>
        <dbReference type="ChEBI" id="CHEBI:30616"/>
    </ligand>
</feature>
<dbReference type="Gene3D" id="3.40.50.300">
    <property type="entry name" value="P-loop containing nucleotide triphosphate hydrolases"/>
    <property type="match status" value="4"/>
</dbReference>
<gene>
    <name evidence="7" type="ORF">SAMN05444858_10495</name>
</gene>
<feature type="binding site" evidence="4">
    <location>
        <begin position="630"/>
        <end position="637"/>
    </location>
    <ligand>
        <name>ATP</name>
        <dbReference type="ChEBI" id="CHEBI:30616"/>
    </ligand>
</feature>
<dbReference type="OrthoDB" id="9807790at2"/>
<protein>
    <submittedName>
        <fullName evidence="7">DNA segregation ATPase FtsK/SpoIIIE, S-DNA-T family</fullName>
    </submittedName>
</protein>
<sequence>MILRLTVRDVVTGQCDDVEVTAAPDSDLGSLLSALPVAIDGRSCFVGTERLDPRATLAESPLMPGSVVSVGGPGPVGRLVDVGAAGVLEVVHGPDRGLTVALRPGRHVVARNSTVAVPLRDPDVSRRAHAELTIHQDGRVEVTDAGSSNGTFVDGARITGTARLTPRSVLGIGANELHWKRIPPDGLRVTRAPDGRLDFDRAFAVAPVVPDLEVTFPVRQPAVRGSATMVLVGAGVAVVAALFTQHPLAWLGAVAAIVGYLVVSSSEEKQTNEQKEAFAAAQRAIEDRIAAQVKAEAAARRVLAPGPAEVVAAASGERGDLWTRRSDAQHGLTLRVGTADQPAAVTLRGDPWPGFEQPTMRAAPVTVDLRTTGVFGVVGPEEAVDDTLRWLVIQLATLRGPEDLRLVLITTGDADRLGWVRWLPHLDPGAAASVPCLIGNTAQTRAARVEELRRTIAARSADRASAGSYGEEVVVVLDGALALRELPGMNEVLRDGPAVGVYVICADRHGMNECRDVCEVGPHSMKLTRGQGDPPISGRREGLDMPTAERLARALAPMRDRATLAGTQHAIPNRVRLLDLFGLGVPEGRDVLALWGEGRGPRTRVLLGVDASGPVHVDLAEQGPHTILGGATGAGKSVLLQSLVTALLLGNRPDELNMVLVDFKGGSAFLPFEGCPHVVALIRSTGETVADVFDDAAAARVLASIRAEVSRREALLARYDGEIDRYWQKRRSGAGLPPLPRLVLIFDEFARVLDTVPDFVRELVNVAAKGRSLGMHLVLATQSLQGKLSPELKNNVSLRISLRQNEASDSVEVLGVPDAARIPGALRGRGMIFCTTAETRVPQEFQSGYLGDPPPTGAAAVTVRTLNWVDLGAPRPPDPVPVGEAVTDQELAITAVEEAGRIAGLAAPFRPLLPPLPPLLTLDDLRRRQTEEPPASGVPFALADEPGVQAQPAEFFDLAAADRLLVAGGAQSGRTTFARSLVTGLVTRFGPDEAHLYLVERRPGGLADYADLPHCGGVFSPAHPDRIRRLVTWLHHEVRVRGTSSRTPDAAPPPRVVVIVDGWEHFEDHTDPQFVETSLLTMLRGVVTGGAPLGVHVIAIGGQDMLNHKLPSLYNRRLLLPFPNEDTRRAHLGSAMASPPPLPGRAIDAASGRHIQICQPDRKAAKLIAEARARTQDVDPARLPRRFPALPARITLAELPGPDPQRSSAWIPIGRGADEHASVGVDLFEAGPHLLLVSGPAGAGRSTAAAVVAHGLRRLDVGVLVVAPPRSPLPLLLPENPGVRVLTGTAVKDGELREVAASFGDSRYVVIVDDIDQLAVLATEQGFTNTPTLLEEVAQPTARGRRALVLTADARPVLTGFPGPSARLINTALTTGYRLLLTPEDRATALAHNVPLDPDQYLTDPPGRGYLVTGRTPTLLQVAVPVR</sequence>
<keyword evidence="8" id="KW-1185">Reference proteome</keyword>
<dbReference type="PANTHER" id="PTHR22683">
    <property type="entry name" value="SPORULATION PROTEIN RELATED"/>
    <property type="match status" value="1"/>
</dbReference>
<evidence type="ECO:0000256" key="3">
    <source>
        <dbReference type="ARBA" id="ARBA00022840"/>
    </source>
</evidence>
<dbReference type="SMART" id="SM00240">
    <property type="entry name" value="FHA"/>
    <property type="match status" value="1"/>
</dbReference>
<evidence type="ECO:0000256" key="4">
    <source>
        <dbReference type="PROSITE-ProRule" id="PRU00289"/>
    </source>
</evidence>
<dbReference type="SUPFAM" id="SSF49879">
    <property type="entry name" value="SMAD/FHA domain"/>
    <property type="match status" value="1"/>
</dbReference>
<accession>A0A1N6VFD1</accession>
<dbReference type="EMBL" id="FTNF01000004">
    <property type="protein sequence ID" value="SIQ76532.1"/>
    <property type="molecule type" value="Genomic_DNA"/>
</dbReference>
<dbReference type="SMART" id="SM00382">
    <property type="entry name" value="AAA"/>
    <property type="match status" value="3"/>
</dbReference>
<evidence type="ECO:0000259" key="5">
    <source>
        <dbReference type="PROSITE" id="PS50006"/>
    </source>
</evidence>
<dbReference type="CDD" id="cd01127">
    <property type="entry name" value="TrwB_TraG_TraD_VirD4"/>
    <property type="match status" value="1"/>
</dbReference>
<evidence type="ECO:0000313" key="8">
    <source>
        <dbReference type="Proteomes" id="UP000186004"/>
    </source>
</evidence>
<dbReference type="InterPro" id="IPR000253">
    <property type="entry name" value="FHA_dom"/>
</dbReference>
<dbReference type="STRING" id="1198245.SAMN05444858_10495"/>
<dbReference type="CDD" id="cd00060">
    <property type="entry name" value="FHA"/>
    <property type="match status" value="1"/>
</dbReference>
<dbReference type="SUPFAM" id="SSF52540">
    <property type="entry name" value="P-loop containing nucleoside triphosphate hydrolases"/>
    <property type="match status" value="2"/>
</dbReference>
<dbReference type="RefSeq" id="WP_076469490.1">
    <property type="nucleotide sequence ID" value="NZ_FTNF01000004.1"/>
</dbReference>
<evidence type="ECO:0000259" key="6">
    <source>
        <dbReference type="PROSITE" id="PS50901"/>
    </source>
</evidence>
<organism evidence="7 8">
    <name type="scientific">Micromonospora avicenniae</name>
    <dbReference type="NCBI Taxonomy" id="1198245"/>
    <lineage>
        <taxon>Bacteria</taxon>
        <taxon>Bacillati</taxon>
        <taxon>Actinomycetota</taxon>
        <taxon>Actinomycetes</taxon>
        <taxon>Micromonosporales</taxon>
        <taxon>Micromonosporaceae</taxon>
        <taxon>Micromonospora</taxon>
    </lineage>
</organism>
<dbReference type="Pfam" id="PF01580">
    <property type="entry name" value="FtsK_SpoIIIE"/>
    <property type="match status" value="2"/>
</dbReference>
<dbReference type="InterPro" id="IPR002543">
    <property type="entry name" value="FtsK_dom"/>
</dbReference>
<dbReference type="PANTHER" id="PTHR22683:SF1">
    <property type="entry name" value="TYPE VII SECRETION SYSTEM PROTEIN ESSC"/>
    <property type="match status" value="1"/>
</dbReference>
<name>A0A1N6VFD1_9ACTN</name>
<dbReference type="InterPro" id="IPR003593">
    <property type="entry name" value="AAA+_ATPase"/>
</dbReference>
<evidence type="ECO:0000256" key="1">
    <source>
        <dbReference type="ARBA" id="ARBA00022553"/>
    </source>
</evidence>